<reference evidence="2 3" key="1">
    <citation type="submission" date="2017-03" db="EMBL/GenBank/DDBJ databases">
        <title>Genome analysis of Rhizobial strains effectives or ineffectives for nitrogen fixation isolated from bean seeds.</title>
        <authorList>
            <person name="Peralta H."/>
            <person name="Aguilar-Vera A."/>
            <person name="Mora Y."/>
            <person name="Vargas-Lagunas C."/>
            <person name="Girard L."/>
            <person name="Mora J."/>
        </authorList>
    </citation>
    <scope>NUCLEOTIDE SEQUENCE [LARGE SCALE GENOMIC DNA]</scope>
    <source>
        <strain evidence="2 3">CCGM5</strain>
    </source>
</reference>
<organism evidence="2 3">
    <name type="scientific">Rhizobium leguminosarum bv. trifolii</name>
    <dbReference type="NCBI Taxonomy" id="386"/>
    <lineage>
        <taxon>Bacteria</taxon>
        <taxon>Pseudomonadati</taxon>
        <taxon>Pseudomonadota</taxon>
        <taxon>Alphaproteobacteria</taxon>
        <taxon>Hyphomicrobiales</taxon>
        <taxon>Rhizobiaceae</taxon>
        <taxon>Rhizobium/Agrobacterium group</taxon>
        <taxon>Rhizobium</taxon>
    </lineage>
</organism>
<dbReference type="Gene3D" id="3.90.1720.10">
    <property type="entry name" value="endopeptidase domain like (from Nostoc punctiforme)"/>
    <property type="match status" value="1"/>
</dbReference>
<protein>
    <submittedName>
        <fullName evidence="2">Uncharacterized protein</fullName>
    </submittedName>
</protein>
<dbReference type="EMBL" id="NAOO01000033">
    <property type="protein sequence ID" value="RFB86670.1"/>
    <property type="molecule type" value="Genomic_DNA"/>
</dbReference>
<accession>A0A3E1B6G9</accession>
<evidence type="ECO:0000313" key="3">
    <source>
        <dbReference type="Proteomes" id="UP000256748"/>
    </source>
</evidence>
<sequence length="202" mass="21623">MRKILTAVALSLGFCSQVAAAPGDCMNTDPEGWKTNAEQKALYDKLVQYMSCPTDDPASGLLADKVACNYFVGKVLAEIYGINDFSTGAGTWLLANQMLDYVASHPETWSKLGKANSQAVLDDAAQGAGNQQPVLALMPGDPGHVAIILPGSPKVSSTWKLKAPNSAAFSLGHVENAYVFCRLSFAFSDPSQVDIYWRLKGM</sequence>
<name>A0A3E1B6G9_RHILT</name>
<keyword evidence="1" id="KW-0732">Signal</keyword>
<evidence type="ECO:0000313" key="2">
    <source>
        <dbReference type="EMBL" id="RFB86670.1"/>
    </source>
</evidence>
<dbReference type="RefSeq" id="WP_088938030.1">
    <property type="nucleotide sequence ID" value="NZ_KZ859527.1"/>
</dbReference>
<comment type="caution">
    <text evidence="2">The sequence shown here is derived from an EMBL/GenBank/DDBJ whole genome shotgun (WGS) entry which is preliminary data.</text>
</comment>
<gene>
    <name evidence="2" type="ORF">B5K10_24230</name>
</gene>
<evidence type="ECO:0000256" key="1">
    <source>
        <dbReference type="SAM" id="SignalP"/>
    </source>
</evidence>
<feature type="signal peptide" evidence="1">
    <location>
        <begin position="1"/>
        <end position="20"/>
    </location>
</feature>
<dbReference type="Proteomes" id="UP000256748">
    <property type="component" value="Unassembled WGS sequence"/>
</dbReference>
<dbReference type="AlphaFoldDB" id="A0A3E1B6G9"/>
<feature type="chain" id="PRO_5017641886" evidence="1">
    <location>
        <begin position="21"/>
        <end position="202"/>
    </location>
</feature>
<proteinExistence type="predicted"/>